<dbReference type="EMBL" id="BAQP01000059">
    <property type="protein sequence ID" value="GBQ22757.1"/>
    <property type="molecule type" value="Genomic_DNA"/>
</dbReference>
<evidence type="ECO:0000313" key="3">
    <source>
        <dbReference type="Proteomes" id="UP001060895"/>
    </source>
</evidence>
<proteinExistence type="predicted"/>
<name>A0ABQ0P575_9PROT</name>
<accession>A0ABQ0P575</accession>
<evidence type="ECO:0000313" key="2">
    <source>
        <dbReference type="EMBL" id="GBQ22757.1"/>
    </source>
</evidence>
<comment type="caution">
    <text evidence="2">The sequence shown here is derived from an EMBL/GenBank/DDBJ whole genome shotgun (WGS) entry which is preliminary data.</text>
</comment>
<reference evidence="2" key="1">
    <citation type="submission" date="2013-04" db="EMBL/GenBank/DDBJ databases">
        <title>The genome sequencing project of 58 acetic acid bacteria.</title>
        <authorList>
            <person name="Okamoto-Kainuma A."/>
            <person name="Ishikawa M."/>
            <person name="Umino S."/>
            <person name="Koizumi Y."/>
            <person name="Shiwa Y."/>
            <person name="Yoshikawa H."/>
            <person name="Matsutani M."/>
            <person name="Matsushita K."/>
        </authorList>
    </citation>
    <scope>NUCLEOTIDE SEQUENCE</scope>
    <source>
        <strain evidence="2">DSM 12717</strain>
    </source>
</reference>
<keyword evidence="3" id="KW-1185">Reference proteome</keyword>
<keyword evidence="1" id="KW-1133">Transmembrane helix</keyword>
<evidence type="ECO:0008006" key="4">
    <source>
        <dbReference type="Google" id="ProtNLM"/>
    </source>
</evidence>
<keyword evidence="1" id="KW-0472">Membrane</keyword>
<keyword evidence="1" id="KW-0812">Transmembrane</keyword>
<dbReference type="Proteomes" id="UP001060895">
    <property type="component" value="Unassembled WGS sequence"/>
</dbReference>
<gene>
    <name evidence="2" type="ORF">AA12717_1287</name>
</gene>
<protein>
    <recommendedName>
        <fullName evidence="4">Flp pilus assembly protein, pilin Flp</fullName>
    </recommendedName>
</protein>
<organism evidence="2 3">
    <name type="scientific">Gluconacetobacter sacchari DSM 12717</name>
    <dbReference type="NCBI Taxonomy" id="1307940"/>
    <lineage>
        <taxon>Bacteria</taxon>
        <taxon>Pseudomonadati</taxon>
        <taxon>Pseudomonadota</taxon>
        <taxon>Alphaproteobacteria</taxon>
        <taxon>Acetobacterales</taxon>
        <taxon>Acetobacteraceae</taxon>
        <taxon>Gluconacetobacter</taxon>
    </lineage>
</organism>
<evidence type="ECO:0000256" key="1">
    <source>
        <dbReference type="SAM" id="Phobius"/>
    </source>
</evidence>
<feature type="transmembrane region" description="Helical" evidence="1">
    <location>
        <begin position="29"/>
        <end position="49"/>
    </location>
</feature>
<sequence>MKYALHCIVQCGAGGMSDQCGRAVPSGDAVAVVMLCVGILAVLAGVGAVDMTSLAEATAVLFTS</sequence>